<sequence length="305" mass="31650">MMRYTIVGDWGTSRLRLFRLEAGAVTDRRDGPGIAALPDTPEAVLRAAIAPWRDDGPPASISLCGMIGSRNGWRDVPYVACPADAAAWAAGAARLDFDGSEVAIMPGLACADARGVPDVMRGEETQIFGAMALDPALGRGRHRIALPGTHGKWAEVEDGAVRGFRTYLTGELFALLRDHSTLARAGAGPAEAPDEAVAAERAGFAAGLAEAEATPLAGALFQTRSRQLREARSQAWALGFLSGLVIGAEVAAATAEPQAGAVMLIGDPALAGRYAEALARRGLATHLGDGDACARAGLALWESLT</sequence>
<reference evidence="1" key="1">
    <citation type="journal article" date="2022" name="Toxins">
        <title>Genomic Analysis of Sphingopyxis sp. USTB-05 for Biodegrading Cyanobacterial Hepatotoxins.</title>
        <authorList>
            <person name="Liu C."/>
            <person name="Xu Q."/>
            <person name="Zhao Z."/>
            <person name="Zhang H."/>
            <person name="Liu X."/>
            <person name="Yin C."/>
            <person name="Liu Y."/>
            <person name="Yan H."/>
        </authorList>
    </citation>
    <scope>NUCLEOTIDE SEQUENCE</scope>
    <source>
        <strain evidence="1">NBD5</strain>
    </source>
</reference>
<protein>
    <submittedName>
        <fullName evidence="1">2-dehydro-3-deoxygalactonokinase</fullName>
    </submittedName>
</protein>
<evidence type="ECO:0000313" key="1">
    <source>
        <dbReference type="EMBL" id="USI74503.1"/>
    </source>
</evidence>
<evidence type="ECO:0000313" key="2">
    <source>
        <dbReference type="Proteomes" id="UP001056937"/>
    </source>
</evidence>
<dbReference type="Gene3D" id="3.30.420.300">
    <property type="entry name" value="2-keto-3-deoxy-galactonokinase, substrate binding domain"/>
    <property type="match status" value="1"/>
</dbReference>
<name>A0ABY4XC18_9SPHN</name>
<organism evidence="1 2">
    <name type="scientific">Sphingomonas morindae</name>
    <dbReference type="NCBI Taxonomy" id="1541170"/>
    <lineage>
        <taxon>Bacteria</taxon>
        <taxon>Pseudomonadati</taxon>
        <taxon>Pseudomonadota</taxon>
        <taxon>Alphaproteobacteria</taxon>
        <taxon>Sphingomonadales</taxon>
        <taxon>Sphingomonadaceae</taxon>
        <taxon>Sphingomonas</taxon>
    </lineage>
</organism>
<keyword evidence="2" id="KW-1185">Reference proteome</keyword>
<gene>
    <name evidence="1" type="ORF">LHA26_06160</name>
</gene>
<dbReference type="Pfam" id="PF05035">
    <property type="entry name" value="DGOK"/>
    <property type="match status" value="1"/>
</dbReference>
<dbReference type="InterPro" id="IPR042257">
    <property type="entry name" value="DGOK_C"/>
</dbReference>
<proteinExistence type="predicted"/>
<dbReference type="RefSeq" id="WP_252168304.1">
    <property type="nucleotide sequence ID" value="NZ_CP084930.1"/>
</dbReference>
<dbReference type="Gene3D" id="3.30.420.310">
    <property type="entry name" value="2-keto-3-deoxy-galactonokinase, C-terminal domain"/>
    <property type="match status" value="1"/>
</dbReference>
<dbReference type="InterPro" id="IPR007729">
    <property type="entry name" value="DGOK"/>
</dbReference>
<dbReference type="InterPro" id="IPR042258">
    <property type="entry name" value="DGOK_N"/>
</dbReference>
<accession>A0ABY4XC18</accession>
<dbReference type="Proteomes" id="UP001056937">
    <property type="component" value="Chromosome 1"/>
</dbReference>
<dbReference type="EMBL" id="CP084930">
    <property type="protein sequence ID" value="USI74503.1"/>
    <property type="molecule type" value="Genomic_DNA"/>
</dbReference>